<dbReference type="AlphaFoldDB" id="A0A285PC78"/>
<dbReference type="Pfam" id="PF13309">
    <property type="entry name" value="HTH_22"/>
    <property type="match status" value="1"/>
</dbReference>
<feature type="domain" description="Transcriptional regulator DauR-like HTH" evidence="2">
    <location>
        <begin position="138"/>
        <end position="197"/>
    </location>
</feature>
<evidence type="ECO:0000313" key="4">
    <source>
        <dbReference type="Proteomes" id="UP000219439"/>
    </source>
</evidence>
<keyword evidence="3" id="KW-0238">DNA-binding</keyword>
<keyword evidence="4" id="KW-1185">Reference proteome</keyword>
<dbReference type="PANTHER" id="PTHR35568:SF1">
    <property type="entry name" value="TRANSCRIPTIONAL REGULATOR DAUR"/>
    <property type="match status" value="1"/>
</dbReference>
<sequence>MSQIMLLAPICRAIVRLMPGQVEVVLHDLVTSRIALIENSFSPREAGDDSLSELGDFQSELKDDDTIGPYMKSNSDGARLRSVSALIRDEQGNPAALFCINMRVEAMEMARDILAAFTQIEAAPTSELLRNDWREVTNAIIAATLKELKLSFNQLKKPEREIIVERLISADIFTARGAVDYVAEALGVSRATLYTLIKQSK</sequence>
<dbReference type="RefSeq" id="WP_097153434.1">
    <property type="nucleotide sequence ID" value="NZ_OBEL01000002.1"/>
</dbReference>
<dbReference type="InterPro" id="IPR013559">
    <property type="entry name" value="YheO"/>
</dbReference>
<dbReference type="InterPro" id="IPR039445">
    <property type="entry name" value="DauR-like_HTH"/>
</dbReference>
<dbReference type="PANTHER" id="PTHR35568">
    <property type="entry name" value="TRANSCRIPTIONAL REGULATOR DAUR"/>
    <property type="match status" value="1"/>
</dbReference>
<organism evidence="3 4">
    <name type="scientific">Cohaesibacter gelatinilyticus</name>
    <dbReference type="NCBI Taxonomy" id="372072"/>
    <lineage>
        <taxon>Bacteria</taxon>
        <taxon>Pseudomonadati</taxon>
        <taxon>Pseudomonadota</taxon>
        <taxon>Alphaproteobacteria</taxon>
        <taxon>Hyphomicrobiales</taxon>
        <taxon>Cohaesibacteraceae</taxon>
    </lineage>
</organism>
<evidence type="ECO:0000259" key="2">
    <source>
        <dbReference type="Pfam" id="PF13309"/>
    </source>
</evidence>
<dbReference type="OrthoDB" id="9796595at2"/>
<dbReference type="InterPro" id="IPR039446">
    <property type="entry name" value="DauR-like"/>
</dbReference>
<reference evidence="3 4" key="1">
    <citation type="submission" date="2017-09" db="EMBL/GenBank/DDBJ databases">
        <authorList>
            <person name="Ehlers B."/>
            <person name="Leendertz F.H."/>
        </authorList>
    </citation>
    <scope>NUCLEOTIDE SEQUENCE [LARGE SCALE GENOMIC DNA]</scope>
    <source>
        <strain evidence="3 4">DSM 18289</strain>
    </source>
</reference>
<dbReference type="EMBL" id="OBEL01000002">
    <property type="protein sequence ID" value="SNZ19048.1"/>
    <property type="molecule type" value="Genomic_DNA"/>
</dbReference>
<accession>A0A285PC78</accession>
<dbReference type="Proteomes" id="UP000219439">
    <property type="component" value="Unassembled WGS sequence"/>
</dbReference>
<evidence type="ECO:0000313" key="3">
    <source>
        <dbReference type="EMBL" id="SNZ19048.1"/>
    </source>
</evidence>
<dbReference type="Pfam" id="PF08348">
    <property type="entry name" value="PAS_6"/>
    <property type="match status" value="1"/>
</dbReference>
<evidence type="ECO:0000259" key="1">
    <source>
        <dbReference type="Pfam" id="PF08348"/>
    </source>
</evidence>
<proteinExistence type="predicted"/>
<dbReference type="GO" id="GO:0003677">
    <property type="term" value="F:DNA binding"/>
    <property type="evidence" value="ECO:0007669"/>
    <property type="project" value="UniProtKB-KW"/>
</dbReference>
<name>A0A285PC78_9HYPH</name>
<feature type="domain" description="YheO-like" evidence="1">
    <location>
        <begin position="7"/>
        <end position="111"/>
    </location>
</feature>
<gene>
    <name evidence="3" type="ORF">SAMN06265368_2125</name>
</gene>
<protein>
    <submittedName>
        <fullName evidence="3">Predicted transcriptional regulator YheO, contains PAS and DNA-binding HTH domains</fullName>
    </submittedName>
</protein>